<evidence type="ECO:0000256" key="4">
    <source>
        <dbReference type="ARBA" id="ARBA00022496"/>
    </source>
</evidence>
<evidence type="ECO:0000256" key="8">
    <source>
        <dbReference type="ARBA" id="ARBA00023077"/>
    </source>
</evidence>
<evidence type="ECO:0000256" key="9">
    <source>
        <dbReference type="ARBA" id="ARBA00023136"/>
    </source>
</evidence>
<dbReference type="InterPro" id="IPR000531">
    <property type="entry name" value="Beta-barrel_TonB"/>
</dbReference>
<dbReference type="InterPro" id="IPR039426">
    <property type="entry name" value="TonB-dep_rcpt-like"/>
</dbReference>
<dbReference type="Gene3D" id="2.40.170.20">
    <property type="entry name" value="TonB-dependent receptor, beta-barrel domain"/>
    <property type="match status" value="2"/>
</dbReference>
<dbReference type="GO" id="GO:0009279">
    <property type="term" value="C:cell outer membrane"/>
    <property type="evidence" value="ECO:0007669"/>
    <property type="project" value="UniProtKB-SubCell"/>
</dbReference>
<proteinExistence type="inferred from homology"/>
<dbReference type="Pfam" id="PF07715">
    <property type="entry name" value="Plug"/>
    <property type="match status" value="1"/>
</dbReference>
<evidence type="ECO:0000313" key="16">
    <source>
        <dbReference type="Proteomes" id="UP000249254"/>
    </source>
</evidence>
<keyword evidence="6" id="KW-0408">Iron</keyword>
<evidence type="ECO:0000256" key="11">
    <source>
        <dbReference type="PROSITE-ProRule" id="PRU01360"/>
    </source>
</evidence>
<dbReference type="Pfam" id="PF00593">
    <property type="entry name" value="TonB_dep_Rec_b-barrel"/>
    <property type="match status" value="1"/>
</dbReference>
<dbReference type="PANTHER" id="PTHR32552:SF81">
    <property type="entry name" value="TONB-DEPENDENT OUTER MEMBRANE RECEPTOR"/>
    <property type="match status" value="1"/>
</dbReference>
<keyword evidence="5 11" id="KW-0812">Transmembrane</keyword>
<dbReference type="InterPro" id="IPR036942">
    <property type="entry name" value="Beta-barrel_TonB_sf"/>
</dbReference>
<evidence type="ECO:0000256" key="3">
    <source>
        <dbReference type="ARBA" id="ARBA00022452"/>
    </source>
</evidence>
<evidence type="ECO:0000256" key="2">
    <source>
        <dbReference type="ARBA" id="ARBA00022448"/>
    </source>
</evidence>
<keyword evidence="16" id="KW-1185">Reference proteome</keyword>
<keyword evidence="3 11" id="KW-1134">Transmembrane beta strand</keyword>
<dbReference type="AlphaFoldDB" id="A0A328AMF9"/>
<evidence type="ECO:0000256" key="10">
    <source>
        <dbReference type="ARBA" id="ARBA00023237"/>
    </source>
</evidence>
<feature type="domain" description="TonB-dependent receptor-like beta-barrel" evidence="13">
    <location>
        <begin position="385"/>
        <end position="864"/>
    </location>
</feature>
<dbReference type="PROSITE" id="PS52016">
    <property type="entry name" value="TONB_DEPENDENT_REC_3"/>
    <property type="match status" value="1"/>
</dbReference>
<comment type="similarity">
    <text evidence="11 12">Belongs to the TonB-dependent receptor family.</text>
</comment>
<dbReference type="InterPro" id="IPR012910">
    <property type="entry name" value="Plug_dom"/>
</dbReference>
<evidence type="ECO:0000259" key="13">
    <source>
        <dbReference type="Pfam" id="PF00593"/>
    </source>
</evidence>
<keyword evidence="9 11" id="KW-0472">Membrane</keyword>
<dbReference type="PANTHER" id="PTHR32552">
    <property type="entry name" value="FERRICHROME IRON RECEPTOR-RELATED"/>
    <property type="match status" value="1"/>
</dbReference>
<keyword evidence="10 11" id="KW-0998">Cell outer membrane</keyword>
<gene>
    <name evidence="15" type="ORF">DJ017_15190</name>
</gene>
<evidence type="ECO:0000313" key="15">
    <source>
        <dbReference type="EMBL" id="RAK55759.1"/>
    </source>
</evidence>
<evidence type="ECO:0000256" key="5">
    <source>
        <dbReference type="ARBA" id="ARBA00022692"/>
    </source>
</evidence>
<dbReference type="GO" id="GO:0006826">
    <property type="term" value="P:iron ion transport"/>
    <property type="evidence" value="ECO:0007669"/>
    <property type="project" value="UniProtKB-KW"/>
</dbReference>
<evidence type="ECO:0000256" key="6">
    <source>
        <dbReference type="ARBA" id="ARBA00023004"/>
    </source>
</evidence>
<name>A0A328AMF9_9CAUL</name>
<accession>A0A328AMF9</accession>
<keyword evidence="4" id="KW-0410">Iron transport</keyword>
<dbReference type="EMBL" id="QFYQ01000001">
    <property type="protein sequence ID" value="RAK55759.1"/>
    <property type="molecule type" value="Genomic_DNA"/>
</dbReference>
<keyword evidence="8 12" id="KW-0798">TonB box</keyword>
<evidence type="ECO:0000256" key="1">
    <source>
        <dbReference type="ARBA" id="ARBA00004571"/>
    </source>
</evidence>
<evidence type="ECO:0000256" key="7">
    <source>
        <dbReference type="ARBA" id="ARBA00023065"/>
    </source>
</evidence>
<keyword evidence="2 11" id="KW-0813">Transport</keyword>
<comment type="caution">
    <text evidence="15">The sequence shown here is derived from an EMBL/GenBank/DDBJ whole genome shotgun (WGS) entry which is preliminary data.</text>
</comment>
<evidence type="ECO:0008006" key="17">
    <source>
        <dbReference type="Google" id="ProtNLM"/>
    </source>
</evidence>
<reference evidence="16" key="1">
    <citation type="submission" date="2018-05" db="EMBL/GenBank/DDBJ databases">
        <authorList>
            <person name="Li X."/>
        </authorList>
    </citation>
    <scope>NUCLEOTIDE SEQUENCE [LARGE SCALE GENOMIC DNA]</scope>
    <source>
        <strain evidence="16">LX32</strain>
    </source>
</reference>
<organism evidence="15 16">
    <name type="scientific">Phenylobacterium soli</name>
    <dbReference type="NCBI Taxonomy" id="2170551"/>
    <lineage>
        <taxon>Bacteria</taxon>
        <taxon>Pseudomonadati</taxon>
        <taxon>Pseudomonadota</taxon>
        <taxon>Alphaproteobacteria</taxon>
        <taxon>Caulobacterales</taxon>
        <taxon>Caulobacteraceae</taxon>
        <taxon>Phenylobacterium</taxon>
    </lineage>
</organism>
<feature type="domain" description="TonB-dependent receptor plug" evidence="14">
    <location>
        <begin position="94"/>
        <end position="198"/>
    </location>
</feature>
<protein>
    <recommendedName>
        <fullName evidence="17">TonB-dependent receptor</fullName>
    </recommendedName>
</protein>
<sequence length="928" mass="101609">MKFEYADAYSELDGILIDASESEDQPPLKITKASHDAIWGGRSVNYKVSLFATSALLAAAVGGVSHAQTRPGGPTSATTIEELVVTAEKREQNLQDVPVAVSAFTDNKRELVGINSIQDMTNFTPGLTYNSATDRVSLRGVGRLTNVLSGDASVANYNDGVYETFAVQAGRSTLFLDRVEVLRGPQGTLYGRNSIGGAINEISKRPTEQWYAEVRGTYENYDHHILEGAISGPTFIPNVQFRLAGDWERQTEGWSKNVIPGAPSEGNVINEWFLEGQLQGKFFNDKLDFWAKWGDGVWHNGAGGPGGGSGGWTPAPYPTYEFATPGGIQLNAGYACNPASGVTNVVNVSPLGCVNPAQSSPWKIARIIPYVVRLPVYNTEAIHLTWHAKNFDIKYVTGGVDYHYKLTGPTSTAGGSLLNTSTTPVLAYTLASGLRVFPQEAFDYREYNRFWSHEVNIVSTWDSPLQYVVGAYYFRQTYRQPVYTTLHAQPQWNGPFFLPSVFCGATGGVCAPETDNRRYDNRPHSEAISWATFGQIDYKITDQWKATLGLRYSHDRKDGTESVRLLCWGTSVCYGGFPAEVFGPAGPQVADITAFAVSNPPANALPRGIVSPTRFDPATGLASRDYDSTWQATTGTAGLEWQPDTDTNVYAKYSRGYKSGGYYVGIFTFLAPNAWADKELVDSYEIGLKKNFGSTLQTNLAAYYYDYKNLQVPISVLSGAGQVATNFINVPKSVSQGFEAEITWLPIENLQVLFNYSYNDAHVKKGSAIDVADPTATQPGAKPIDTLGTQDLSGNRLPNAPKNKFAVNANYTWRSLFGGDLVGSVSYVWRDAQYGALFTRAYNRAPSWDQWDARLTWTSADSRNRVILFGKNIFNKIGYDGGAIGSAFVGTVVNPATAAQTVVNQGIWSTYSVTPPRTYGIEIQHKFF</sequence>
<dbReference type="Proteomes" id="UP000249254">
    <property type="component" value="Unassembled WGS sequence"/>
</dbReference>
<dbReference type="SUPFAM" id="SSF56935">
    <property type="entry name" value="Porins"/>
    <property type="match status" value="1"/>
</dbReference>
<evidence type="ECO:0000259" key="14">
    <source>
        <dbReference type="Pfam" id="PF07715"/>
    </source>
</evidence>
<evidence type="ECO:0000256" key="12">
    <source>
        <dbReference type="RuleBase" id="RU003357"/>
    </source>
</evidence>
<keyword evidence="7" id="KW-0406">Ion transport</keyword>
<comment type="subcellular location">
    <subcellularLocation>
        <location evidence="1 11">Cell outer membrane</location>
        <topology evidence="1 11">Multi-pass membrane protein</topology>
    </subcellularLocation>
</comment>